<feature type="coiled-coil region" evidence="1">
    <location>
        <begin position="41"/>
        <end position="68"/>
    </location>
</feature>
<dbReference type="Proteomes" id="UP000183447">
    <property type="component" value="Unassembled WGS sequence"/>
</dbReference>
<keyword evidence="2" id="KW-0132">Cell division</keyword>
<keyword evidence="2" id="KW-0131">Cell cycle</keyword>
<reference evidence="2 3" key="1">
    <citation type="submission" date="2016-11" db="EMBL/GenBank/DDBJ databases">
        <authorList>
            <person name="Jaros S."/>
            <person name="Januszkiewicz K."/>
            <person name="Wedrychowicz H."/>
        </authorList>
    </citation>
    <scope>NUCLEOTIDE SEQUENCE [LARGE SCALE GENOMIC DNA]</scope>
    <source>
        <strain evidence="2 3">ATCC 23634</strain>
    </source>
</reference>
<evidence type="ECO:0000256" key="1">
    <source>
        <dbReference type="SAM" id="Coils"/>
    </source>
</evidence>
<evidence type="ECO:0000313" key="3">
    <source>
        <dbReference type="Proteomes" id="UP000183447"/>
    </source>
</evidence>
<keyword evidence="1" id="KW-0175">Coiled coil</keyword>
<dbReference type="InterPro" id="IPR007060">
    <property type="entry name" value="FtsL/DivIC"/>
</dbReference>
<dbReference type="Pfam" id="PF04977">
    <property type="entry name" value="DivIC"/>
    <property type="match status" value="1"/>
</dbReference>
<dbReference type="OrthoDB" id="9815600at2"/>
<protein>
    <submittedName>
        <fullName evidence="2">Cell division protein FtsB</fullName>
    </submittedName>
</protein>
<dbReference type="STRING" id="665118.SAMN02983003_0906"/>
<dbReference type="AlphaFoldDB" id="A0A1K2HUK2"/>
<proteinExistence type="predicted"/>
<dbReference type="RefSeq" id="WP_084603247.1">
    <property type="nucleotide sequence ID" value="NZ_FPKU01000001.1"/>
</dbReference>
<name>A0A1K2HUK2_9HYPH</name>
<accession>A0A1K2HUK2</accession>
<dbReference type="EMBL" id="FPKU01000001">
    <property type="protein sequence ID" value="SFZ82147.1"/>
    <property type="molecule type" value="Genomic_DNA"/>
</dbReference>
<keyword evidence="3" id="KW-1185">Reference proteome</keyword>
<organism evidence="2 3">
    <name type="scientific">Devosia enhydra</name>
    <dbReference type="NCBI Taxonomy" id="665118"/>
    <lineage>
        <taxon>Bacteria</taxon>
        <taxon>Pseudomonadati</taxon>
        <taxon>Pseudomonadota</taxon>
        <taxon>Alphaproteobacteria</taxon>
        <taxon>Hyphomicrobiales</taxon>
        <taxon>Devosiaceae</taxon>
        <taxon>Devosia</taxon>
    </lineage>
</organism>
<evidence type="ECO:0000313" key="2">
    <source>
        <dbReference type="EMBL" id="SFZ82147.1"/>
    </source>
</evidence>
<sequence length="115" mass="12615">MPTRLKRPAFWRPLALAGALVAFQGYLAYHAIGGQFGFEGQKQMQADIVALEADSAALQAEIDAYRHRVELFRADRLDPDIVSERARALLAMAKESDVVIMVDPATNQPTSGSSR</sequence>
<dbReference type="GO" id="GO:0051301">
    <property type="term" value="P:cell division"/>
    <property type="evidence" value="ECO:0007669"/>
    <property type="project" value="UniProtKB-KW"/>
</dbReference>
<gene>
    <name evidence="2" type="ORF">SAMN02983003_0906</name>
</gene>